<reference evidence="7 8" key="1">
    <citation type="submission" date="2019-07" db="EMBL/GenBank/DDBJ databases">
        <title>Flavobacterium sp. nov., isolated from glacier ice.</title>
        <authorList>
            <person name="Liu Q."/>
            <person name="Xin Y.-H."/>
        </authorList>
    </citation>
    <scope>NUCLEOTIDE SEQUENCE [LARGE SCALE GENOMIC DNA]</scope>
    <source>
        <strain evidence="7 8">ZT4R6</strain>
    </source>
</reference>
<dbReference type="Gene3D" id="2.160.20.10">
    <property type="entry name" value="Single-stranded right-handed beta-helix, Pectin lyase-like"/>
    <property type="match status" value="1"/>
</dbReference>
<proteinExistence type="inferred from homology"/>
<dbReference type="AlphaFoldDB" id="A0A552V068"/>
<dbReference type="SUPFAM" id="SSF51126">
    <property type="entry name" value="Pectin lyase-like"/>
    <property type="match status" value="1"/>
</dbReference>
<dbReference type="Pfam" id="PF12708">
    <property type="entry name" value="Pect-lyase_RHGA_epim"/>
    <property type="match status" value="1"/>
</dbReference>
<evidence type="ECO:0000256" key="2">
    <source>
        <dbReference type="ARBA" id="ARBA00022801"/>
    </source>
</evidence>
<evidence type="ECO:0000256" key="5">
    <source>
        <dbReference type="SAM" id="SignalP"/>
    </source>
</evidence>
<keyword evidence="5" id="KW-0732">Signal</keyword>
<feature type="signal peptide" evidence="5">
    <location>
        <begin position="1"/>
        <end position="18"/>
    </location>
</feature>
<dbReference type="SMART" id="SM00710">
    <property type="entry name" value="PbH1"/>
    <property type="match status" value="7"/>
</dbReference>
<dbReference type="OrthoDB" id="9795222at2"/>
<dbReference type="PANTHER" id="PTHR31339">
    <property type="entry name" value="PECTIN LYASE-RELATED"/>
    <property type="match status" value="1"/>
</dbReference>
<dbReference type="InterPro" id="IPR011050">
    <property type="entry name" value="Pectin_lyase_fold/virulence"/>
</dbReference>
<dbReference type="GO" id="GO:0004650">
    <property type="term" value="F:polygalacturonase activity"/>
    <property type="evidence" value="ECO:0007669"/>
    <property type="project" value="InterPro"/>
</dbReference>
<dbReference type="PANTHER" id="PTHR31339:SF9">
    <property type="entry name" value="PLASMIN AND FIBRONECTIN-BINDING PROTEIN A"/>
    <property type="match status" value="1"/>
</dbReference>
<dbReference type="InterPro" id="IPR024535">
    <property type="entry name" value="RHGA/B-epi-like_pectate_lyase"/>
</dbReference>
<comment type="caution">
    <text evidence="7">The sequence shown here is derived from an EMBL/GenBank/DDBJ whole genome shotgun (WGS) entry which is preliminary data.</text>
</comment>
<feature type="domain" description="Rhamnogalacturonase A/B/Epimerase-like pectate lyase" evidence="6">
    <location>
        <begin position="26"/>
        <end position="81"/>
    </location>
</feature>
<comment type="similarity">
    <text evidence="1 4">Belongs to the glycosyl hydrolase 28 family.</text>
</comment>
<dbReference type="Proteomes" id="UP000320643">
    <property type="component" value="Unassembled WGS sequence"/>
</dbReference>
<gene>
    <name evidence="7" type="ORF">FMM05_11955</name>
</gene>
<evidence type="ECO:0000256" key="1">
    <source>
        <dbReference type="ARBA" id="ARBA00008834"/>
    </source>
</evidence>
<dbReference type="RefSeq" id="WP_143373617.1">
    <property type="nucleotide sequence ID" value="NZ_VJVZ01000007.1"/>
</dbReference>
<dbReference type="InterPro" id="IPR051801">
    <property type="entry name" value="GH28_Enzymes"/>
</dbReference>
<keyword evidence="2 4" id="KW-0378">Hydrolase</keyword>
<name>A0A552V068_9FLAO</name>
<dbReference type="InterPro" id="IPR012334">
    <property type="entry name" value="Pectin_lyas_fold"/>
</dbReference>
<sequence length="512" mass="56576">MKIVLFYLMLLSTWLGYARPDNDAVFNVQSFGAMGNGIHLDTDAINNAINAAAMAGGGTVYFPAGNYLSFSIRLKSNITLYLSAGSTLIAANMDDQKGKYDDPEPNVWGDSLQYQDFGHSHFHNSLIWGEDLNNISIIGPGLIYGRGLQKWGKTTPGLGNKSIALKKCRNVTLRDFSVLQGGHFAILATGVDNMTINNLKIDTNRDAIDIDCCRYVHVSDCSLNSPNDDALVLKASYALGYAARTENITITNCAVYGYDEGTFLDGSFKTTQKAAPDKGVVTGRIKLGTESNGDFRNITISNCTFQHCRGLALETVDGSVLENITVSNIVMDDIRNAPFFFRLGRRMRGPSDAKVGSFKRVLIDNVIITASNPQYGSMLMGIPGHDVEDIVFSNIHIKITGGGSQEQSKVIVPEHETSYPDPQEFGKIPAYGFYIRHARNISMHHITMEFDNPDWRPAFILEDVKGADFYDITVQTMPDVTVFELKNVTDFSIHRVNNLKDKKFKTLKSLKL</sequence>
<evidence type="ECO:0000256" key="3">
    <source>
        <dbReference type="ARBA" id="ARBA00023295"/>
    </source>
</evidence>
<dbReference type="InterPro" id="IPR006626">
    <property type="entry name" value="PbH1"/>
</dbReference>
<protein>
    <submittedName>
        <fullName evidence="7">Glycoside hydrolase family 28 protein</fullName>
    </submittedName>
</protein>
<evidence type="ECO:0000256" key="4">
    <source>
        <dbReference type="RuleBase" id="RU361169"/>
    </source>
</evidence>
<keyword evidence="3 4" id="KW-0326">Glycosidase</keyword>
<evidence type="ECO:0000259" key="6">
    <source>
        <dbReference type="Pfam" id="PF12708"/>
    </source>
</evidence>
<organism evidence="7 8">
    <name type="scientific">Flavobacterium zepuense</name>
    <dbReference type="NCBI Taxonomy" id="2593302"/>
    <lineage>
        <taxon>Bacteria</taxon>
        <taxon>Pseudomonadati</taxon>
        <taxon>Bacteroidota</taxon>
        <taxon>Flavobacteriia</taxon>
        <taxon>Flavobacteriales</taxon>
        <taxon>Flavobacteriaceae</taxon>
        <taxon>Flavobacterium</taxon>
    </lineage>
</organism>
<dbReference type="Pfam" id="PF00295">
    <property type="entry name" value="Glyco_hydro_28"/>
    <property type="match status" value="1"/>
</dbReference>
<evidence type="ECO:0000313" key="7">
    <source>
        <dbReference type="EMBL" id="TRW23869.1"/>
    </source>
</evidence>
<dbReference type="GO" id="GO:0005975">
    <property type="term" value="P:carbohydrate metabolic process"/>
    <property type="evidence" value="ECO:0007669"/>
    <property type="project" value="InterPro"/>
</dbReference>
<feature type="chain" id="PRO_5021924601" evidence="5">
    <location>
        <begin position="19"/>
        <end position="512"/>
    </location>
</feature>
<dbReference type="InterPro" id="IPR000743">
    <property type="entry name" value="Glyco_hydro_28"/>
</dbReference>
<keyword evidence="8" id="KW-1185">Reference proteome</keyword>
<accession>A0A552V068</accession>
<evidence type="ECO:0000313" key="8">
    <source>
        <dbReference type="Proteomes" id="UP000320643"/>
    </source>
</evidence>
<dbReference type="EMBL" id="VJVZ01000007">
    <property type="protein sequence ID" value="TRW23869.1"/>
    <property type="molecule type" value="Genomic_DNA"/>
</dbReference>